<feature type="chain" id="PRO_5046509770" evidence="1">
    <location>
        <begin position="22"/>
        <end position="173"/>
    </location>
</feature>
<reference evidence="2 3" key="1">
    <citation type="submission" date="2023-07" db="EMBL/GenBank/DDBJ databases">
        <title>Genomic Encyclopedia of Type Strains, Phase IV (KMG-IV): sequencing the most valuable type-strain genomes for metagenomic binning, comparative biology and taxonomic classification.</title>
        <authorList>
            <person name="Goeker M."/>
        </authorList>
    </citation>
    <scope>NUCLEOTIDE SEQUENCE [LARGE SCALE GENOMIC DNA]</scope>
    <source>
        <strain evidence="2 3">NIO-1023</strain>
    </source>
</reference>
<dbReference type="EMBL" id="JAURUR010000009">
    <property type="protein sequence ID" value="MDP9765218.1"/>
    <property type="molecule type" value="Genomic_DNA"/>
</dbReference>
<gene>
    <name evidence="2" type="ORF">QO006_002666</name>
</gene>
<keyword evidence="1" id="KW-0732">Signal</keyword>
<evidence type="ECO:0000313" key="2">
    <source>
        <dbReference type="EMBL" id="MDP9765218.1"/>
    </source>
</evidence>
<protein>
    <submittedName>
        <fullName evidence="2">Uncharacterized protein</fullName>
    </submittedName>
</protein>
<proteinExistence type="predicted"/>
<keyword evidence="3" id="KW-1185">Reference proteome</keyword>
<accession>A0ABT9MF43</accession>
<organism evidence="2 3">
    <name type="scientific">Deinococcus enclensis</name>
    <dbReference type="NCBI Taxonomy" id="1049582"/>
    <lineage>
        <taxon>Bacteria</taxon>
        <taxon>Thermotogati</taxon>
        <taxon>Deinococcota</taxon>
        <taxon>Deinococci</taxon>
        <taxon>Deinococcales</taxon>
        <taxon>Deinococcaceae</taxon>
        <taxon>Deinococcus</taxon>
    </lineage>
</organism>
<sequence length="173" mass="18137">MTLRPGLTAVAVFAFLSAASAQRVAFPNGVYDLQACYRVTQGTKCDFLYTPLQEQSMSFVTSWFVAVEPDGRNVQANALSVANGNWATYPGTIKTFTNVPVKVSALFPVQALSFPVLTVASSPMRNITVGGPATSAPPQTVAAASASYNAVLTNCKPQAGGVLVCTATLTPRK</sequence>
<evidence type="ECO:0000313" key="3">
    <source>
        <dbReference type="Proteomes" id="UP001232163"/>
    </source>
</evidence>
<evidence type="ECO:0000256" key="1">
    <source>
        <dbReference type="SAM" id="SignalP"/>
    </source>
</evidence>
<dbReference type="Proteomes" id="UP001232163">
    <property type="component" value="Unassembled WGS sequence"/>
</dbReference>
<comment type="caution">
    <text evidence="2">The sequence shown here is derived from an EMBL/GenBank/DDBJ whole genome shotgun (WGS) entry which is preliminary data.</text>
</comment>
<name>A0ABT9MF43_9DEIO</name>
<dbReference type="RefSeq" id="WP_307466910.1">
    <property type="nucleotide sequence ID" value="NZ_JAURUR010000009.1"/>
</dbReference>
<feature type="signal peptide" evidence="1">
    <location>
        <begin position="1"/>
        <end position="21"/>
    </location>
</feature>